<dbReference type="EMBL" id="JAUOZS010000001">
    <property type="protein sequence ID" value="MDT8899894.1"/>
    <property type="molecule type" value="Genomic_DNA"/>
</dbReference>
<dbReference type="CDD" id="cd24012">
    <property type="entry name" value="ASKHA_NBD_KDGal-kinase"/>
    <property type="match status" value="1"/>
</dbReference>
<dbReference type="InterPro" id="IPR007729">
    <property type="entry name" value="DGOK"/>
</dbReference>
<organism evidence="1 2">
    <name type="scientific">Anaeroselena agilis</name>
    <dbReference type="NCBI Taxonomy" id="3063788"/>
    <lineage>
        <taxon>Bacteria</taxon>
        <taxon>Bacillati</taxon>
        <taxon>Bacillota</taxon>
        <taxon>Negativicutes</taxon>
        <taxon>Acetonemataceae</taxon>
        <taxon>Anaeroselena</taxon>
    </lineage>
</organism>
<gene>
    <name evidence="1" type="ORF">Q4T40_01340</name>
</gene>
<evidence type="ECO:0000313" key="2">
    <source>
        <dbReference type="Proteomes" id="UP001254848"/>
    </source>
</evidence>
<sequence>MFYLTVDTGTTNTRVRVWRGDRVVAGAFAAVGVRDTAVTGSRARLQQGVREALSAACAEAGITVDDAGAIVASGMITSNVGLHEVPHLAAPAGLEDLAAGMVAAVVPEVADKPIWFIPGVKNSIGTVDLDNCERMDIMRGEEVEAFGLVRRLGLRDASIVVLPGSHTKFILMNDRQRIAGCLTTLAGELLSVITNNTILASALNSSFVNSINEQMVLRGAECARQVGLSRACFTVRILDQFTGCDVAEKANFLLGAVVQTDLTALRFSWTFAIRPEMPVYIAGKRELRAAFHAVLQQDGFFRGTLQAIDDEVLQDIAGFGAMTVARERGLVR</sequence>
<name>A0ABU3NSU9_9FIRM</name>
<dbReference type="SUPFAM" id="SSF53067">
    <property type="entry name" value="Actin-like ATPase domain"/>
    <property type="match status" value="1"/>
</dbReference>
<keyword evidence="2" id="KW-1185">Reference proteome</keyword>
<dbReference type="InterPro" id="IPR043129">
    <property type="entry name" value="ATPase_NBD"/>
</dbReference>
<reference evidence="1 2" key="1">
    <citation type="submission" date="2023-07" db="EMBL/GenBank/DDBJ databases">
        <title>The novel representative of Negativicutes class, Anaeroselena agilis gen. nov. sp. nov.</title>
        <authorList>
            <person name="Prokofeva M.I."/>
            <person name="Elcheninov A.G."/>
            <person name="Klyukina A."/>
            <person name="Kublanov I.V."/>
            <person name="Frolov E.N."/>
            <person name="Podosokorskaya O.A."/>
        </authorList>
    </citation>
    <scope>NUCLEOTIDE SEQUENCE [LARGE SCALE GENOMIC DNA]</scope>
    <source>
        <strain evidence="1 2">4137-cl</strain>
    </source>
</reference>
<dbReference type="RefSeq" id="WP_413778459.1">
    <property type="nucleotide sequence ID" value="NZ_JAUOZS010000001.1"/>
</dbReference>
<dbReference type="Proteomes" id="UP001254848">
    <property type="component" value="Unassembled WGS sequence"/>
</dbReference>
<proteinExistence type="predicted"/>
<comment type="caution">
    <text evidence="1">The sequence shown here is derived from an EMBL/GenBank/DDBJ whole genome shotgun (WGS) entry which is preliminary data.</text>
</comment>
<accession>A0ABU3NSU9</accession>
<dbReference type="Pfam" id="PF05035">
    <property type="entry name" value="DGOK"/>
    <property type="match status" value="1"/>
</dbReference>
<dbReference type="InterPro" id="IPR042257">
    <property type="entry name" value="DGOK_C"/>
</dbReference>
<dbReference type="Gene3D" id="3.30.420.310">
    <property type="entry name" value="2-keto-3-deoxy-galactonokinase, C-terminal domain"/>
    <property type="match status" value="1"/>
</dbReference>
<evidence type="ECO:0000313" key="1">
    <source>
        <dbReference type="EMBL" id="MDT8899894.1"/>
    </source>
</evidence>
<dbReference type="Gene3D" id="3.30.420.300">
    <property type="entry name" value="2-keto-3-deoxy-galactonokinase, substrate binding domain"/>
    <property type="match status" value="1"/>
</dbReference>
<dbReference type="InterPro" id="IPR042258">
    <property type="entry name" value="DGOK_N"/>
</dbReference>
<protein>
    <submittedName>
        <fullName evidence="1">2-dehydro-3-deoxygalactonokinase</fullName>
    </submittedName>
</protein>